<dbReference type="SUPFAM" id="SSF142433">
    <property type="entry name" value="CinA-like"/>
    <property type="match status" value="1"/>
</dbReference>
<dbReference type="Gene3D" id="3.30.70.2860">
    <property type="match status" value="1"/>
</dbReference>
<dbReference type="InterPro" id="IPR001453">
    <property type="entry name" value="MoaB/Mog_dom"/>
</dbReference>
<dbReference type="HAMAP" id="MF_00226_B">
    <property type="entry name" value="CinA_B"/>
    <property type="match status" value="1"/>
</dbReference>
<dbReference type="SMART" id="SM00852">
    <property type="entry name" value="MoCF_biosynth"/>
    <property type="match status" value="1"/>
</dbReference>
<sequence>MKAEIIAVGTELLMGQIANTNAQYISARLPLEGIGVYYHQVIGDNRARLREALQLASSRSSLVILTGGLGPTEDDLTREAVADFLGKPLILDPEVLAELEAFFTQRGRTMSENNRKQAMVIEGAMILKNPRGTAPGMYIEQNGTHFFLLPGPPTEMRPMYEEQVVPLIRSLHGQKKTIRSRILRMAGIGESMMEMKIADLIRKQSNPTIAPYASEGEVSLRITAQAETEDQAYRLIAPVEQELRNRLGTYIYGIDDETLPVAVGKLLRERKETVSVAESCTGGLLGAAITDIPGSSDYFTAGYLTYSNRAKREILYVSEDILNNYGAVSSECAKAMAEGCRKRSQSDWAIAITGIAGPGGGTPEKPVGLVYIAVSHKNETVVHEHHFRGDRAQIRMRSVKAALHAILQCMKTER</sequence>
<accession>A0AAV4LKI2</accession>
<reference evidence="3" key="1">
    <citation type="journal article" date="2023" name="Int. J. Syst. Evol. Microbiol.">
        <title>Collibacillus ludicampi gen. nov., sp. nov., a new soil bacterium of the family Alicyclobacillaceae.</title>
        <authorList>
            <person name="Jojima T."/>
            <person name="Ioku Y."/>
            <person name="Fukuta Y."/>
            <person name="Shirasaka N."/>
            <person name="Matsumura Y."/>
            <person name="Mori M."/>
        </authorList>
    </citation>
    <scope>NUCLEOTIDE SEQUENCE</scope>
    <source>
        <strain evidence="3">TP075</strain>
    </source>
</reference>
<protein>
    <recommendedName>
        <fullName evidence="1">Putative competence-damage inducible protein</fullName>
    </recommendedName>
</protein>
<name>A0AAV4LKI2_9BACL</name>
<dbReference type="NCBIfam" id="NF001813">
    <property type="entry name" value="PRK00549.1"/>
    <property type="match status" value="1"/>
</dbReference>
<dbReference type="NCBIfam" id="TIGR00200">
    <property type="entry name" value="cinA_nterm"/>
    <property type="match status" value="1"/>
</dbReference>
<evidence type="ECO:0000259" key="2">
    <source>
        <dbReference type="SMART" id="SM00852"/>
    </source>
</evidence>
<comment type="similarity">
    <text evidence="1">Belongs to the CinA family.</text>
</comment>
<dbReference type="SUPFAM" id="SSF53218">
    <property type="entry name" value="Molybdenum cofactor biosynthesis proteins"/>
    <property type="match status" value="1"/>
</dbReference>
<dbReference type="Gene3D" id="3.90.950.20">
    <property type="entry name" value="CinA-like"/>
    <property type="match status" value="1"/>
</dbReference>
<dbReference type="AlphaFoldDB" id="A0AAV4LKI2"/>
<dbReference type="Pfam" id="PF18146">
    <property type="entry name" value="CinA_KH"/>
    <property type="match status" value="1"/>
</dbReference>
<dbReference type="PIRSF" id="PIRSF006728">
    <property type="entry name" value="CinA"/>
    <property type="match status" value="1"/>
</dbReference>
<dbReference type="InterPro" id="IPR036653">
    <property type="entry name" value="CinA-like_C"/>
</dbReference>
<proteinExistence type="inferred from homology"/>
<feature type="domain" description="MoaB/Mog" evidence="2">
    <location>
        <begin position="4"/>
        <end position="171"/>
    </location>
</feature>
<evidence type="ECO:0000256" key="1">
    <source>
        <dbReference type="HAMAP-Rule" id="MF_00226"/>
    </source>
</evidence>
<dbReference type="NCBIfam" id="TIGR00199">
    <property type="entry name" value="PncC_domain"/>
    <property type="match status" value="1"/>
</dbReference>
<dbReference type="InterPro" id="IPR008135">
    <property type="entry name" value="Competence-induced_CinA"/>
</dbReference>
<dbReference type="EMBL" id="BOQE01000001">
    <property type="protein sequence ID" value="GIM47877.1"/>
    <property type="molecule type" value="Genomic_DNA"/>
</dbReference>
<dbReference type="InterPro" id="IPR050101">
    <property type="entry name" value="CinA"/>
</dbReference>
<dbReference type="Proteomes" id="UP001057291">
    <property type="component" value="Unassembled WGS sequence"/>
</dbReference>
<dbReference type="Pfam" id="PF02464">
    <property type="entry name" value="CinA"/>
    <property type="match status" value="1"/>
</dbReference>
<dbReference type="NCBIfam" id="TIGR00177">
    <property type="entry name" value="molyb_syn"/>
    <property type="match status" value="1"/>
</dbReference>
<dbReference type="InterPro" id="IPR036425">
    <property type="entry name" value="MoaB/Mog-like_dom_sf"/>
</dbReference>
<dbReference type="InterPro" id="IPR008136">
    <property type="entry name" value="CinA_C"/>
</dbReference>
<dbReference type="RefSeq" id="WP_282200810.1">
    <property type="nucleotide sequence ID" value="NZ_BOQE01000001.1"/>
</dbReference>
<evidence type="ECO:0000313" key="4">
    <source>
        <dbReference type="Proteomes" id="UP001057291"/>
    </source>
</evidence>
<dbReference type="InterPro" id="IPR041424">
    <property type="entry name" value="CinA_KH"/>
</dbReference>
<evidence type="ECO:0000313" key="3">
    <source>
        <dbReference type="EMBL" id="GIM47877.1"/>
    </source>
</evidence>
<dbReference type="Gene3D" id="3.40.980.10">
    <property type="entry name" value="MoaB/Mog-like domain"/>
    <property type="match status" value="1"/>
</dbReference>
<organism evidence="3 4">
    <name type="scientific">Collibacillus ludicampi</name>
    <dbReference type="NCBI Taxonomy" id="2771369"/>
    <lineage>
        <taxon>Bacteria</taxon>
        <taxon>Bacillati</taxon>
        <taxon>Bacillota</taxon>
        <taxon>Bacilli</taxon>
        <taxon>Bacillales</taxon>
        <taxon>Alicyclobacillaceae</taxon>
        <taxon>Collibacillus</taxon>
    </lineage>
</organism>
<dbReference type="CDD" id="cd00885">
    <property type="entry name" value="cinA"/>
    <property type="match status" value="1"/>
</dbReference>
<dbReference type="Pfam" id="PF00994">
    <property type="entry name" value="MoCF_biosynth"/>
    <property type="match status" value="1"/>
</dbReference>
<dbReference type="PANTHER" id="PTHR13939">
    <property type="entry name" value="NICOTINAMIDE-NUCLEOTIDE AMIDOHYDROLASE PNCC"/>
    <property type="match status" value="1"/>
</dbReference>
<gene>
    <name evidence="1" type="primary">cinA</name>
    <name evidence="3" type="ORF">DNHGIG_34260</name>
</gene>
<comment type="caution">
    <text evidence="3">The sequence shown here is derived from an EMBL/GenBank/DDBJ whole genome shotgun (WGS) entry which is preliminary data.</text>
</comment>
<keyword evidence="4" id="KW-1185">Reference proteome</keyword>
<dbReference type="PANTHER" id="PTHR13939:SF0">
    <property type="entry name" value="NMN AMIDOHYDROLASE-LIKE PROTEIN YFAY"/>
    <property type="match status" value="1"/>
</dbReference>